<dbReference type="KEGG" id="mpp:MICPUCDRAFT_39302"/>
<evidence type="ECO:0000256" key="9">
    <source>
        <dbReference type="ARBA" id="ARBA00023315"/>
    </source>
</evidence>
<keyword evidence="14" id="KW-1185">Reference proteome</keyword>
<evidence type="ECO:0000256" key="2">
    <source>
        <dbReference type="ARBA" id="ARBA00008574"/>
    </source>
</evidence>
<dbReference type="EMBL" id="GG663738">
    <property type="protein sequence ID" value="EEH57679.1"/>
    <property type="molecule type" value="Genomic_DNA"/>
</dbReference>
<keyword evidence="4 10" id="KW-0812">Transmembrane</keyword>
<dbReference type="GO" id="GO:0005794">
    <property type="term" value="C:Golgi apparatus"/>
    <property type="evidence" value="ECO:0007669"/>
    <property type="project" value="TreeGrafter"/>
</dbReference>
<evidence type="ECO:0000256" key="5">
    <source>
        <dbReference type="ARBA" id="ARBA00022989"/>
    </source>
</evidence>
<dbReference type="GO" id="GO:0019706">
    <property type="term" value="F:protein-cysteine S-palmitoyltransferase activity"/>
    <property type="evidence" value="ECO:0007669"/>
    <property type="project" value="UniProtKB-EC"/>
</dbReference>
<reference evidence="13 14" key="1">
    <citation type="journal article" date="2009" name="Science">
        <title>Green evolution and dynamic adaptations revealed by genomes of the marine picoeukaryotes Micromonas.</title>
        <authorList>
            <person name="Worden A.Z."/>
            <person name="Lee J.H."/>
            <person name="Mock T."/>
            <person name="Rouze P."/>
            <person name="Simmons M.P."/>
            <person name="Aerts A.L."/>
            <person name="Allen A.E."/>
            <person name="Cuvelier M.L."/>
            <person name="Derelle E."/>
            <person name="Everett M.V."/>
            <person name="Foulon E."/>
            <person name="Grimwood J."/>
            <person name="Gundlach H."/>
            <person name="Henrissat B."/>
            <person name="Napoli C."/>
            <person name="McDonald S.M."/>
            <person name="Parker M.S."/>
            <person name="Rombauts S."/>
            <person name="Salamov A."/>
            <person name="Von Dassow P."/>
            <person name="Badger J.H."/>
            <person name="Coutinho P.M."/>
            <person name="Demir E."/>
            <person name="Dubchak I."/>
            <person name="Gentemann C."/>
            <person name="Eikrem W."/>
            <person name="Gready J.E."/>
            <person name="John U."/>
            <person name="Lanier W."/>
            <person name="Lindquist E.A."/>
            <person name="Lucas S."/>
            <person name="Mayer K.F."/>
            <person name="Moreau H."/>
            <person name="Not F."/>
            <person name="Otillar R."/>
            <person name="Panaud O."/>
            <person name="Pangilinan J."/>
            <person name="Paulsen I."/>
            <person name="Piegu B."/>
            <person name="Poliakov A."/>
            <person name="Robbens S."/>
            <person name="Schmutz J."/>
            <person name="Toulza E."/>
            <person name="Wyss T."/>
            <person name="Zelensky A."/>
            <person name="Zhou K."/>
            <person name="Armbrust E.V."/>
            <person name="Bhattacharya D."/>
            <person name="Goodenough U.W."/>
            <person name="Van de Peer Y."/>
            <person name="Grigoriev I.V."/>
        </authorList>
    </citation>
    <scope>NUCLEOTIDE SEQUENCE [LARGE SCALE GENOMIC DNA]</scope>
    <source>
        <strain evidence="13 14">CCMP1545</strain>
    </source>
</reference>
<evidence type="ECO:0000256" key="4">
    <source>
        <dbReference type="ARBA" id="ARBA00022692"/>
    </source>
</evidence>
<feature type="region of interest" description="Disordered" evidence="11">
    <location>
        <begin position="56"/>
        <end position="92"/>
    </location>
</feature>
<dbReference type="PANTHER" id="PTHR22883:SF301">
    <property type="entry name" value="PALMITOYLTRANSFERASE ZDHHC12"/>
    <property type="match status" value="1"/>
</dbReference>
<keyword evidence="8" id="KW-0449">Lipoprotein</keyword>
<evidence type="ECO:0000256" key="7">
    <source>
        <dbReference type="ARBA" id="ARBA00023139"/>
    </source>
</evidence>
<dbReference type="GeneID" id="9683166"/>
<comment type="domain">
    <text evidence="10">The DHHC domain is required for palmitoyltransferase activity.</text>
</comment>
<dbReference type="GO" id="GO:0005783">
    <property type="term" value="C:endoplasmic reticulum"/>
    <property type="evidence" value="ECO:0007669"/>
    <property type="project" value="TreeGrafter"/>
</dbReference>
<evidence type="ECO:0000256" key="10">
    <source>
        <dbReference type="RuleBase" id="RU079119"/>
    </source>
</evidence>
<dbReference type="GO" id="GO:0006612">
    <property type="term" value="P:protein targeting to membrane"/>
    <property type="evidence" value="ECO:0007669"/>
    <property type="project" value="TreeGrafter"/>
</dbReference>
<evidence type="ECO:0000313" key="14">
    <source>
        <dbReference type="Proteomes" id="UP000001876"/>
    </source>
</evidence>
<comment type="catalytic activity">
    <reaction evidence="10">
        <text>L-cysteinyl-[protein] + hexadecanoyl-CoA = S-hexadecanoyl-L-cysteinyl-[protein] + CoA</text>
        <dbReference type="Rhea" id="RHEA:36683"/>
        <dbReference type="Rhea" id="RHEA-COMP:10131"/>
        <dbReference type="Rhea" id="RHEA-COMP:11032"/>
        <dbReference type="ChEBI" id="CHEBI:29950"/>
        <dbReference type="ChEBI" id="CHEBI:57287"/>
        <dbReference type="ChEBI" id="CHEBI:57379"/>
        <dbReference type="ChEBI" id="CHEBI:74151"/>
        <dbReference type="EC" id="2.3.1.225"/>
    </reaction>
</comment>
<comment type="similarity">
    <text evidence="2 10">Belongs to the DHHC palmitoyltransferase family.</text>
</comment>
<name>C1MQB5_MICPC</name>
<evidence type="ECO:0000256" key="8">
    <source>
        <dbReference type="ARBA" id="ARBA00023288"/>
    </source>
</evidence>
<feature type="domain" description="Palmitoyltransferase DHHC" evidence="12">
    <location>
        <begin position="128"/>
        <end position="245"/>
    </location>
</feature>
<dbReference type="InterPro" id="IPR001594">
    <property type="entry name" value="Palmitoyltrfase_DHHC"/>
</dbReference>
<keyword evidence="3 10" id="KW-0808">Transferase</keyword>
<dbReference type="STRING" id="564608.C1MQB5"/>
<sequence>MTDGGDAYKTGVAFSLIVNAAFYLALANSNPGYVEEDEKAQAAEFLSVQRNVASLNAPGGDVESGAGGGGGGTTRPAGGRASSSRDLLGPSYIDSSNAEILTREIPTYGEDDGGDDDGDDDTPMPVGQNCKHCDAWQGLRTKHCHDCGRCVRKFDHHCFWVGSCVGEKNHARFTSYLATETACVIWALHISGTGLRYHDTFGELFAKNAGPLFLCVFLFFFALFVGSLLGFHAYLIVTGQSTWEVSSGRDKVSYLRGVPKNVYPFSLGPVKNVMRTCCEPPPPRYEMRPMKWYRAESKRETIWENRYWVCC</sequence>
<keyword evidence="5 10" id="KW-1133">Transmembrane helix</keyword>
<dbReference type="OrthoDB" id="9909019at2759"/>
<keyword evidence="6 10" id="KW-0472">Membrane</keyword>
<comment type="caution">
    <text evidence="10">Lacks conserved residue(s) required for the propagation of feature annotation.</text>
</comment>
<dbReference type="eggNOG" id="KOG1311">
    <property type="taxonomic scope" value="Eukaryota"/>
</dbReference>
<evidence type="ECO:0000256" key="1">
    <source>
        <dbReference type="ARBA" id="ARBA00004127"/>
    </source>
</evidence>
<dbReference type="EC" id="2.3.1.225" evidence="10"/>
<evidence type="ECO:0000256" key="3">
    <source>
        <dbReference type="ARBA" id="ARBA00022679"/>
    </source>
</evidence>
<dbReference type="Proteomes" id="UP000001876">
    <property type="component" value="Unassembled WGS sequence"/>
</dbReference>
<dbReference type="InterPro" id="IPR039859">
    <property type="entry name" value="PFA4/ZDH16/20/ERF2-like"/>
</dbReference>
<organism evidence="14">
    <name type="scientific">Micromonas pusilla (strain CCMP1545)</name>
    <name type="common">Picoplanktonic green alga</name>
    <dbReference type="NCBI Taxonomy" id="564608"/>
    <lineage>
        <taxon>Eukaryota</taxon>
        <taxon>Viridiplantae</taxon>
        <taxon>Chlorophyta</taxon>
        <taxon>Mamiellophyceae</taxon>
        <taxon>Mamiellales</taxon>
        <taxon>Mamiellaceae</taxon>
        <taxon>Micromonas</taxon>
    </lineage>
</organism>
<evidence type="ECO:0000256" key="6">
    <source>
        <dbReference type="ARBA" id="ARBA00023136"/>
    </source>
</evidence>
<evidence type="ECO:0000259" key="12">
    <source>
        <dbReference type="Pfam" id="PF01529"/>
    </source>
</evidence>
<dbReference type="PANTHER" id="PTHR22883">
    <property type="entry name" value="ZINC FINGER DHHC DOMAIN CONTAINING PROTEIN"/>
    <property type="match status" value="1"/>
</dbReference>
<feature type="transmembrane region" description="Helical" evidence="10">
    <location>
        <begin position="212"/>
        <end position="237"/>
    </location>
</feature>
<dbReference type="Pfam" id="PF01529">
    <property type="entry name" value="DHHC"/>
    <property type="match status" value="1"/>
</dbReference>
<dbReference type="PROSITE" id="PS50216">
    <property type="entry name" value="DHHC"/>
    <property type="match status" value="1"/>
</dbReference>
<accession>C1MQB5</accession>
<evidence type="ECO:0000256" key="11">
    <source>
        <dbReference type="SAM" id="MobiDB-lite"/>
    </source>
</evidence>
<evidence type="ECO:0000313" key="13">
    <source>
        <dbReference type="EMBL" id="EEH57679.1"/>
    </source>
</evidence>
<protein>
    <recommendedName>
        <fullName evidence="10">S-acyltransferase</fullName>
        <ecNumber evidence="10">2.3.1.225</ecNumber>
    </recommendedName>
    <alternativeName>
        <fullName evidence="10">Palmitoyltransferase</fullName>
    </alternativeName>
</protein>
<gene>
    <name evidence="13" type="ORF">MICPUCDRAFT_39302</name>
</gene>
<dbReference type="OMA" id="GIACKRF"/>
<dbReference type="AlphaFoldDB" id="C1MQB5"/>
<keyword evidence="7" id="KW-0564">Palmitate</keyword>
<dbReference type="RefSeq" id="XP_003057728.1">
    <property type="nucleotide sequence ID" value="XM_003057682.1"/>
</dbReference>
<proteinExistence type="inferred from homology"/>
<keyword evidence="9 10" id="KW-0012">Acyltransferase</keyword>
<comment type="subcellular location">
    <subcellularLocation>
        <location evidence="1">Endomembrane system</location>
        <topology evidence="1">Multi-pass membrane protein</topology>
    </subcellularLocation>
</comment>